<name>X1K1U4_9ZZZZ</name>
<sequence length="60" mass="6863">MTPEEAIEILATFRTNGKFPSTQKLHSALQLGIEALKWRQRWTNSLSHMNFAQLPGEAHE</sequence>
<evidence type="ECO:0000313" key="1">
    <source>
        <dbReference type="EMBL" id="GAH87655.1"/>
    </source>
</evidence>
<organism evidence="1">
    <name type="scientific">marine sediment metagenome</name>
    <dbReference type="NCBI Taxonomy" id="412755"/>
    <lineage>
        <taxon>unclassified sequences</taxon>
        <taxon>metagenomes</taxon>
        <taxon>ecological metagenomes</taxon>
    </lineage>
</organism>
<reference evidence="1" key="1">
    <citation type="journal article" date="2014" name="Front. Microbiol.">
        <title>High frequency of phylogenetically diverse reductive dehalogenase-homologous genes in deep subseafloor sedimentary metagenomes.</title>
        <authorList>
            <person name="Kawai M."/>
            <person name="Futagami T."/>
            <person name="Toyoda A."/>
            <person name="Takaki Y."/>
            <person name="Nishi S."/>
            <person name="Hori S."/>
            <person name="Arai W."/>
            <person name="Tsubouchi T."/>
            <person name="Morono Y."/>
            <person name="Uchiyama I."/>
            <person name="Ito T."/>
            <person name="Fujiyama A."/>
            <person name="Inagaki F."/>
            <person name="Takami H."/>
        </authorList>
    </citation>
    <scope>NUCLEOTIDE SEQUENCE</scope>
    <source>
        <strain evidence="1">Expedition CK06-06</strain>
    </source>
</reference>
<gene>
    <name evidence="1" type="ORF">S03H2_63810</name>
</gene>
<comment type="caution">
    <text evidence="1">The sequence shown here is derived from an EMBL/GenBank/DDBJ whole genome shotgun (WGS) entry which is preliminary data.</text>
</comment>
<accession>X1K1U4</accession>
<dbReference type="AlphaFoldDB" id="X1K1U4"/>
<proteinExistence type="predicted"/>
<dbReference type="EMBL" id="BARU01041376">
    <property type="protein sequence ID" value="GAH87655.1"/>
    <property type="molecule type" value="Genomic_DNA"/>
</dbReference>
<protein>
    <submittedName>
        <fullName evidence="1">Uncharacterized protein</fullName>
    </submittedName>
</protein>